<dbReference type="OrthoDB" id="1934862at2759"/>
<evidence type="ECO:0000256" key="1">
    <source>
        <dbReference type="SAM" id="MobiDB-lite"/>
    </source>
</evidence>
<name>A0A5C7IPR1_9ROSI</name>
<feature type="region of interest" description="Disordered" evidence="1">
    <location>
        <begin position="254"/>
        <end position="297"/>
    </location>
</feature>
<evidence type="ECO:0000313" key="3">
    <source>
        <dbReference type="Proteomes" id="UP000323000"/>
    </source>
</evidence>
<feature type="region of interest" description="Disordered" evidence="1">
    <location>
        <begin position="1"/>
        <end position="22"/>
    </location>
</feature>
<dbReference type="Gene3D" id="2.40.70.10">
    <property type="entry name" value="Acid Proteases"/>
    <property type="match status" value="1"/>
</dbReference>
<proteinExistence type="predicted"/>
<evidence type="ECO:0000313" key="2">
    <source>
        <dbReference type="EMBL" id="TXG70794.1"/>
    </source>
</evidence>
<comment type="caution">
    <text evidence="2">The sequence shown here is derived from an EMBL/GenBank/DDBJ whole genome shotgun (WGS) entry which is preliminary data.</text>
</comment>
<dbReference type="Pfam" id="PF08284">
    <property type="entry name" value="RVP_2"/>
    <property type="match status" value="1"/>
</dbReference>
<dbReference type="InterPro" id="IPR021109">
    <property type="entry name" value="Peptidase_aspartic_dom_sf"/>
</dbReference>
<feature type="region of interest" description="Disordered" evidence="1">
    <location>
        <begin position="63"/>
        <end position="102"/>
    </location>
</feature>
<dbReference type="Proteomes" id="UP000323000">
    <property type="component" value="Chromosome 2"/>
</dbReference>
<protein>
    <submittedName>
        <fullName evidence="2">Uncharacterized protein</fullName>
    </submittedName>
</protein>
<keyword evidence="3" id="KW-1185">Reference proteome</keyword>
<dbReference type="CDD" id="cd00303">
    <property type="entry name" value="retropepsin_like"/>
    <property type="match status" value="1"/>
</dbReference>
<gene>
    <name evidence="2" type="ORF">EZV62_005729</name>
</gene>
<dbReference type="AlphaFoldDB" id="A0A5C7IPR1"/>
<accession>A0A5C7IPR1</accession>
<organism evidence="2 3">
    <name type="scientific">Acer yangbiense</name>
    <dbReference type="NCBI Taxonomy" id="1000413"/>
    <lineage>
        <taxon>Eukaryota</taxon>
        <taxon>Viridiplantae</taxon>
        <taxon>Streptophyta</taxon>
        <taxon>Embryophyta</taxon>
        <taxon>Tracheophyta</taxon>
        <taxon>Spermatophyta</taxon>
        <taxon>Magnoliopsida</taxon>
        <taxon>eudicotyledons</taxon>
        <taxon>Gunneridae</taxon>
        <taxon>Pentapetalae</taxon>
        <taxon>rosids</taxon>
        <taxon>malvids</taxon>
        <taxon>Sapindales</taxon>
        <taxon>Sapindaceae</taxon>
        <taxon>Hippocastanoideae</taxon>
        <taxon>Acereae</taxon>
        <taxon>Acer</taxon>
    </lineage>
</organism>
<dbReference type="EMBL" id="VAHF01000002">
    <property type="protein sequence ID" value="TXG70794.1"/>
    <property type="molecule type" value="Genomic_DNA"/>
</dbReference>
<feature type="compositionally biased region" description="Basic and acidic residues" evidence="1">
    <location>
        <begin position="266"/>
        <end position="297"/>
    </location>
</feature>
<reference evidence="3" key="1">
    <citation type="journal article" date="2019" name="Gigascience">
        <title>De novo genome assembly of the endangered Acer yangbiense, a plant species with extremely small populations endemic to Yunnan Province, China.</title>
        <authorList>
            <person name="Yang J."/>
            <person name="Wariss H.M."/>
            <person name="Tao L."/>
            <person name="Zhang R."/>
            <person name="Yun Q."/>
            <person name="Hollingsworth P."/>
            <person name="Dao Z."/>
            <person name="Luo G."/>
            <person name="Guo H."/>
            <person name="Ma Y."/>
            <person name="Sun W."/>
        </authorList>
    </citation>
    <scope>NUCLEOTIDE SEQUENCE [LARGE SCALE GENOMIC DNA]</scope>
    <source>
        <strain evidence="3">cv. Malutang</strain>
    </source>
</reference>
<sequence>MGSEEDSIIQGSGSKTNKQRFEALEENQDRIFKSLSELTTSIAHPTRSNNDVIERLERQLVENKGKETIGRRTQGGGQRSRSSWREAEFSSGEVDEPKPTRNREWFKRGGRVERGPLMVERRLNDEVSEGEMDDESEEDVRLNRRPHDRRPIYGQRREPWRGAAEYEGDRYTKWQGPIGFLLHASTLMERLIDGGDRSKLNMSKMGWSEESLLGTFIEGLKQWLAREMKLKRPQKLTEAMRMAEILEDSYYSDKKPFKESSGSKNFKSEANKDSWKGKGAIKDNSKKESKDVKKLTNEEVQERIKKGMCFKCGEKWNKDHRCRTGKVFMILDSSESDDDVVSDGEATSDEGELRVTELRENNCEAELSLNAMSGVSKPSTMRLMAWVGKFEVSMLVDFGSSHNFVNSNIVRKIGLRGAAIEPFDVNVTNREKLKCEEVVHEVKMNVQGVRIAADLHVLSLVGVDVVLGNAWLKSIGKVVTYFDAMTMEFKLGGRKRTWAALPLKEIKQCEAQMIERLCKRGVQCFAVVNDGDRHEGKSEKKNTNELQDELQRLPETGSSILWSVYADDEAGLLALSGAEWRVWDRIKEAMQFDARTVEIRKKLEDHKGGVERFCYTNGLLYYKNYVYVPGVPGLREEILAHFHNSKEGGMARNEEVEREFMARDEVVAKVKKELKKAQGRMKKYYD</sequence>